<dbReference type="EC" id="2.7.1.211" evidence="11"/>
<gene>
    <name evidence="21" type="ORF">D356_00979</name>
</gene>
<dbReference type="GO" id="GO:0090589">
    <property type="term" value="F:protein-phosphocysteine-trehalose phosphotransferase system transporter activity"/>
    <property type="evidence" value="ECO:0007669"/>
    <property type="project" value="TreeGrafter"/>
</dbReference>
<feature type="transmembrane region" description="Helical" evidence="17">
    <location>
        <begin position="12"/>
        <end position="30"/>
    </location>
</feature>
<dbReference type="InterPro" id="IPR003352">
    <property type="entry name" value="PTS_EIIC"/>
</dbReference>
<dbReference type="PANTHER" id="PTHR30175:SF4">
    <property type="entry name" value="PTS SYSTEM TREHALOSE-SPECIFIC EIIBC COMPONENT"/>
    <property type="match status" value="1"/>
</dbReference>
<organism evidence="21 22">
    <name type="scientific">Enterococcus faecium SD2A-2</name>
    <dbReference type="NCBI Taxonomy" id="1244154"/>
    <lineage>
        <taxon>Bacteria</taxon>
        <taxon>Bacillati</taxon>
        <taxon>Bacillota</taxon>
        <taxon>Bacilli</taxon>
        <taxon>Lactobacillales</taxon>
        <taxon>Enterococcaceae</taxon>
        <taxon>Enterococcus</taxon>
    </lineage>
</organism>
<protein>
    <recommendedName>
        <fullName evidence="14">PTS system sucrose-specific EIIBCA component</fullName>
        <ecNumber evidence="11">2.7.1.211</ecNumber>
    </recommendedName>
    <alternativeName>
        <fullName evidence="15">EIIBCA-Scr</fullName>
    </alternativeName>
</protein>
<evidence type="ECO:0000256" key="12">
    <source>
        <dbReference type="ARBA" id="ARBA00045139"/>
    </source>
</evidence>
<evidence type="ECO:0000256" key="17">
    <source>
        <dbReference type="SAM" id="Phobius"/>
    </source>
</evidence>
<feature type="domain" description="PTS EIIA type-1" evidence="18">
    <location>
        <begin position="583"/>
        <end position="687"/>
    </location>
</feature>
<evidence type="ECO:0000256" key="7">
    <source>
        <dbReference type="ARBA" id="ARBA00022692"/>
    </source>
</evidence>
<feature type="transmembrane region" description="Helical" evidence="17">
    <location>
        <begin position="159"/>
        <end position="182"/>
    </location>
</feature>
<evidence type="ECO:0000256" key="3">
    <source>
        <dbReference type="ARBA" id="ARBA00022475"/>
    </source>
</evidence>
<feature type="transmembrane region" description="Helical" evidence="17">
    <location>
        <begin position="312"/>
        <end position="336"/>
    </location>
</feature>
<keyword evidence="9 17" id="KW-1133">Transmembrane helix</keyword>
<feature type="transmembrane region" description="Helical" evidence="17">
    <location>
        <begin position="396"/>
        <end position="417"/>
    </location>
</feature>
<dbReference type="FunFam" id="3.30.1360.60:FF:000001">
    <property type="entry name" value="PTS system glucose-specific IIBC component PtsG"/>
    <property type="match status" value="1"/>
</dbReference>
<feature type="transmembrane region" description="Helical" evidence="17">
    <location>
        <begin position="281"/>
        <end position="300"/>
    </location>
</feature>
<dbReference type="Proteomes" id="UP000014622">
    <property type="component" value="Unassembled WGS sequence"/>
</dbReference>
<keyword evidence="10 17" id="KW-0472">Membrane</keyword>
<feature type="transmembrane region" description="Helical" evidence="17">
    <location>
        <begin position="210"/>
        <end position="232"/>
    </location>
</feature>
<dbReference type="Gene3D" id="2.70.70.10">
    <property type="entry name" value="Glucose Permease (Domain IIA)"/>
    <property type="match status" value="1"/>
</dbReference>
<evidence type="ECO:0000256" key="6">
    <source>
        <dbReference type="ARBA" id="ARBA00022683"/>
    </source>
</evidence>
<feature type="transmembrane region" description="Helical" evidence="17">
    <location>
        <begin position="451"/>
        <end position="469"/>
    </location>
</feature>
<dbReference type="InterPro" id="IPR001996">
    <property type="entry name" value="PTS_IIB_1"/>
</dbReference>
<dbReference type="EMBL" id="ATIT01000069">
    <property type="protein sequence ID" value="EPI13877.1"/>
    <property type="molecule type" value="Genomic_DNA"/>
</dbReference>
<feature type="domain" description="PTS EIIC type-1" evidence="20">
    <location>
        <begin position="160"/>
        <end position="532"/>
    </location>
</feature>
<dbReference type="SUPFAM" id="SSF51261">
    <property type="entry name" value="Duplicated hybrid motif"/>
    <property type="match status" value="1"/>
</dbReference>
<dbReference type="Pfam" id="PF00367">
    <property type="entry name" value="PTS_EIIB"/>
    <property type="match status" value="1"/>
</dbReference>
<feature type="transmembrane region" description="Helical" evidence="17">
    <location>
        <begin position="356"/>
        <end position="376"/>
    </location>
</feature>
<dbReference type="Pfam" id="PF02378">
    <property type="entry name" value="PTS_EIIC"/>
    <property type="match status" value="1"/>
</dbReference>
<dbReference type="GO" id="GO:0009401">
    <property type="term" value="P:phosphoenolpyruvate-dependent sugar phosphotransferase system"/>
    <property type="evidence" value="ECO:0007669"/>
    <property type="project" value="UniProtKB-KW"/>
</dbReference>
<dbReference type="Gene3D" id="3.30.1360.60">
    <property type="entry name" value="Glucose permease domain IIB"/>
    <property type="match status" value="1"/>
</dbReference>
<comment type="caution">
    <text evidence="21">The sequence shown here is derived from an EMBL/GenBank/DDBJ whole genome shotgun (WGS) entry which is preliminary data.</text>
</comment>
<name>A0AB73AAW5_ENTFC</name>
<comment type="subcellular location">
    <subcellularLocation>
        <location evidence="1">Cell membrane</location>
        <topology evidence="1">Multi-pass membrane protein</topology>
    </subcellularLocation>
</comment>
<dbReference type="InterPro" id="IPR018113">
    <property type="entry name" value="PTrfase_EIIB_Cys"/>
</dbReference>
<feature type="transmembrane region" description="Helical" evidence="17">
    <location>
        <begin position="498"/>
        <end position="516"/>
    </location>
</feature>
<feature type="domain" description="PTS EIIB type-1" evidence="19">
    <location>
        <begin position="58"/>
        <end position="140"/>
    </location>
</feature>
<dbReference type="GO" id="GO:0005886">
    <property type="term" value="C:plasma membrane"/>
    <property type="evidence" value="ECO:0007669"/>
    <property type="project" value="UniProtKB-SubCell"/>
</dbReference>
<keyword evidence="3" id="KW-1003">Cell membrane</keyword>
<dbReference type="GO" id="GO:0015574">
    <property type="term" value="F:trehalose transmembrane transporter activity"/>
    <property type="evidence" value="ECO:0007669"/>
    <property type="project" value="InterPro"/>
</dbReference>
<dbReference type="PROSITE" id="PS51093">
    <property type="entry name" value="PTS_EIIA_TYPE_1"/>
    <property type="match status" value="1"/>
</dbReference>
<dbReference type="GO" id="GO:0008982">
    <property type="term" value="F:protein-N(PI)-phosphohistidine-sugar phosphotransferase activity"/>
    <property type="evidence" value="ECO:0007669"/>
    <property type="project" value="InterPro"/>
</dbReference>
<evidence type="ECO:0000256" key="2">
    <source>
        <dbReference type="ARBA" id="ARBA00022448"/>
    </source>
</evidence>
<evidence type="ECO:0000256" key="16">
    <source>
        <dbReference type="PROSITE-ProRule" id="PRU00421"/>
    </source>
</evidence>
<feature type="active site" description="Phosphocysteine intermediate; for EIIB activity" evidence="16">
    <location>
        <position position="80"/>
    </location>
</feature>
<dbReference type="InterPro" id="IPR013013">
    <property type="entry name" value="PTS_EIIC_1"/>
</dbReference>
<dbReference type="FunFam" id="2.70.70.10:FF:000001">
    <property type="entry name" value="PTS system glucose-specific IIA component"/>
    <property type="match status" value="1"/>
</dbReference>
<evidence type="ECO:0000256" key="8">
    <source>
        <dbReference type="ARBA" id="ARBA00022777"/>
    </source>
</evidence>
<evidence type="ECO:0000313" key="22">
    <source>
        <dbReference type="Proteomes" id="UP000014622"/>
    </source>
</evidence>
<evidence type="ECO:0000256" key="14">
    <source>
        <dbReference type="ARBA" id="ARBA00074554"/>
    </source>
</evidence>
<dbReference type="AlphaFoldDB" id="A0AB73AAW5"/>
<evidence type="ECO:0000256" key="13">
    <source>
        <dbReference type="ARBA" id="ARBA00048931"/>
    </source>
</evidence>
<dbReference type="CDD" id="cd00212">
    <property type="entry name" value="PTS_IIB_glc"/>
    <property type="match status" value="1"/>
</dbReference>
<keyword evidence="5" id="KW-0808">Transferase</keyword>
<keyword evidence="6" id="KW-0598">Phosphotransferase system</keyword>
<dbReference type="InterPro" id="IPR011055">
    <property type="entry name" value="Dup_hybrid_motif"/>
</dbReference>
<keyword evidence="8" id="KW-0418">Kinase</keyword>
<dbReference type="NCBIfam" id="TIGR00826">
    <property type="entry name" value="EIIB_glc"/>
    <property type="match status" value="1"/>
</dbReference>
<dbReference type="NCBIfam" id="TIGR01992">
    <property type="entry name" value="PTS-IIBC-Tre"/>
    <property type="match status" value="1"/>
</dbReference>
<keyword evidence="2" id="KW-0813">Transport</keyword>
<evidence type="ECO:0000256" key="11">
    <source>
        <dbReference type="ARBA" id="ARBA00044053"/>
    </source>
</evidence>
<dbReference type="PROSITE" id="PS51103">
    <property type="entry name" value="PTS_EIIC_TYPE_1"/>
    <property type="match status" value="1"/>
</dbReference>
<dbReference type="PROSITE" id="PS51098">
    <property type="entry name" value="PTS_EIIB_TYPE_1"/>
    <property type="match status" value="1"/>
</dbReference>
<comment type="catalytic activity">
    <reaction evidence="13">
        <text>N(pros)-phospho-L-histidyl-[protein](out) + sucrose = sucrose 6(G)-phosphate(in) + L-histidyl-[protein]</text>
        <dbReference type="Rhea" id="RHEA:49236"/>
        <dbReference type="Rhea" id="RHEA-COMP:9745"/>
        <dbReference type="Rhea" id="RHEA-COMP:9746"/>
        <dbReference type="ChEBI" id="CHEBI:17992"/>
        <dbReference type="ChEBI" id="CHEBI:29979"/>
        <dbReference type="ChEBI" id="CHEBI:64837"/>
        <dbReference type="ChEBI" id="CHEBI:91002"/>
        <dbReference type="EC" id="2.7.1.211"/>
    </reaction>
</comment>
<dbReference type="InterPro" id="IPR036878">
    <property type="entry name" value="Glu_permease_IIB"/>
</dbReference>
<comment type="function">
    <text evidence="12">The phosphoenolpyruvate-dependent sugar phosphotransferase system (sugar PTS), a major carbohydrate active transport system, catalyzes the phosphorylation of incoming sugar substrates concomitantly with their translocation across the cell membrane. This system is involved in sucrose transport.</text>
</comment>
<proteinExistence type="predicted"/>
<evidence type="ECO:0000256" key="15">
    <source>
        <dbReference type="ARBA" id="ARBA00081008"/>
    </source>
</evidence>
<dbReference type="SUPFAM" id="SSF55604">
    <property type="entry name" value="Glucose permease domain IIB"/>
    <property type="match status" value="1"/>
</dbReference>
<dbReference type="PROSITE" id="PS00371">
    <property type="entry name" value="PTS_EIIA_TYPE_1_HIS"/>
    <property type="match status" value="1"/>
</dbReference>
<evidence type="ECO:0000313" key="21">
    <source>
        <dbReference type="EMBL" id="EPI13877.1"/>
    </source>
</evidence>
<evidence type="ECO:0000259" key="19">
    <source>
        <dbReference type="PROSITE" id="PS51098"/>
    </source>
</evidence>
<dbReference type="GO" id="GO:0016301">
    <property type="term" value="F:kinase activity"/>
    <property type="evidence" value="ECO:0007669"/>
    <property type="project" value="UniProtKB-KW"/>
</dbReference>
<keyword evidence="7 17" id="KW-0812">Transmembrane</keyword>
<keyword evidence="4" id="KW-0762">Sugar transport</keyword>
<sequence length="715" mass="77361">MFLFLRKAYFMLFKTISFFWMFLYKTLAILPKKKYSKRRNNLHRQVKRKGFIDMAKYQADAEKLLHDIGGKENIAAVSHCATRMRFVLNDPGKADQKAIEDIPSVKGMFTNAGQFQVIIGNDVSTFYNDFVAVSGVEGVSKEQGKAAAKQNLHPVQRAIAVLAEIFTPLIPAIIVGGLILGFRNVLEGIQFESLGGTIVEHSQFWNGVDAFLWLPGEAIFHFLPVGITWSIAKKMGTTQILGIVLGITLVSPQLLNAYSVASTAAADIPFWDFGFAQVQMIGYQAQVIPAMLAGFMLAYLEIFFRKYIPQSISMIFVPLFSLLPTVLAAHVILGPIGWTVGSWISTIVNTGLTSSISWLFSAVFGFLYAPLVITGLHHMTNAIDMQLIADFGSTNLWPMIALSNIAQGSAVLAIVFLHRGNKKEEQISIPAMISCYLGVTEPAMFGINLKYVYPFVAAMVGSGLAGMFANLMDVRANAIGVGGLPGILAIQAETWVPFIIAMIIAIIIPFGLTIVFRRQGILNKIDPAVPENAADVQLQTANGATATPQSFEPVSATGTAVATKETLFAVAAGNIKEITEVNDPVFSQKMMGDGYAVEPSNGKVYAPVNGKVTSVFETKHAIGILSDEGLEVLVHMGLDTVELKGVPFTVFVKEGDLVTPETLIAEMDLPEIEQAGKKTDIIVALTNNEKVAGLSLDQSGLVRPGEAVGNAEVKS</sequence>
<dbReference type="InterPro" id="IPR050558">
    <property type="entry name" value="PTS_Sugar-Specific_Components"/>
</dbReference>
<evidence type="ECO:0000259" key="20">
    <source>
        <dbReference type="PROSITE" id="PS51103"/>
    </source>
</evidence>
<feature type="transmembrane region" description="Helical" evidence="17">
    <location>
        <begin position="239"/>
        <end position="261"/>
    </location>
</feature>
<dbReference type="PANTHER" id="PTHR30175">
    <property type="entry name" value="PHOSPHOTRANSFERASE SYSTEM TRANSPORT PROTEIN"/>
    <property type="match status" value="1"/>
</dbReference>
<evidence type="ECO:0000256" key="4">
    <source>
        <dbReference type="ARBA" id="ARBA00022597"/>
    </source>
</evidence>
<accession>A0AB73AAW5</accession>
<dbReference type="NCBIfam" id="NF008236">
    <property type="entry name" value="PRK11007.1"/>
    <property type="match status" value="1"/>
</dbReference>
<evidence type="ECO:0000256" key="10">
    <source>
        <dbReference type="ARBA" id="ARBA00023136"/>
    </source>
</evidence>
<evidence type="ECO:0000256" key="5">
    <source>
        <dbReference type="ARBA" id="ARBA00022679"/>
    </source>
</evidence>
<evidence type="ECO:0000256" key="1">
    <source>
        <dbReference type="ARBA" id="ARBA00004651"/>
    </source>
</evidence>
<evidence type="ECO:0000256" key="9">
    <source>
        <dbReference type="ARBA" id="ARBA00022989"/>
    </source>
</evidence>
<reference evidence="21 22" key="1">
    <citation type="submission" date="2013-06" db="EMBL/GenBank/DDBJ databases">
        <authorList>
            <person name="Weinstock G."/>
            <person name="Sodergren E."/>
            <person name="Lobos E.A."/>
            <person name="Fulton L."/>
            <person name="Fulton R."/>
            <person name="Courtney L."/>
            <person name="Fronick C."/>
            <person name="O'Laughlin M."/>
            <person name="Godfrey J."/>
            <person name="Wilson R.M."/>
            <person name="Miner T."/>
            <person name="Farmer C."/>
            <person name="Delehaunty K."/>
            <person name="Cordes M."/>
            <person name="Minx P."/>
            <person name="Tomlinson C."/>
            <person name="Chen J."/>
            <person name="Wollam A."/>
            <person name="Pepin K.H."/>
            <person name="Bhonagiri V."/>
            <person name="Zhang X."/>
            <person name="Warren W."/>
            <person name="Mitreva M."/>
            <person name="Mardis E.R."/>
            <person name="Wilson R.K."/>
        </authorList>
    </citation>
    <scope>NUCLEOTIDE SEQUENCE [LARGE SCALE GENOMIC DNA]</scope>
    <source>
        <strain evidence="21 22">SD2A-2</strain>
    </source>
</reference>
<evidence type="ECO:0000259" key="18">
    <source>
        <dbReference type="PROSITE" id="PS51093"/>
    </source>
</evidence>
<dbReference type="InterPro" id="IPR011296">
    <property type="entry name" value="PTS_IIBC_treh"/>
</dbReference>
<dbReference type="NCBIfam" id="TIGR00830">
    <property type="entry name" value="PTBA"/>
    <property type="match status" value="1"/>
</dbReference>
<dbReference type="Pfam" id="PF00358">
    <property type="entry name" value="PTS_EIIA_1"/>
    <property type="match status" value="1"/>
</dbReference>
<dbReference type="InterPro" id="IPR001127">
    <property type="entry name" value="PTS_EIIA_1_perm"/>
</dbReference>
<dbReference type="PROSITE" id="PS01035">
    <property type="entry name" value="PTS_EIIB_TYPE_1_CYS"/>
    <property type="match status" value="1"/>
</dbReference>